<dbReference type="Gene3D" id="3.90.76.10">
    <property type="entry name" value="Dipeptide-binding Protein, Domain 1"/>
    <property type="match status" value="1"/>
</dbReference>
<comment type="caution">
    <text evidence="7">The sequence shown here is derived from an EMBL/GenBank/DDBJ whole genome shotgun (WGS) entry which is preliminary data.</text>
</comment>
<dbReference type="InterPro" id="IPR030678">
    <property type="entry name" value="Peptide/Ni-bd"/>
</dbReference>
<dbReference type="EMBL" id="JAJIRN010000010">
    <property type="protein sequence ID" value="MCV2370702.1"/>
    <property type="molecule type" value="Genomic_DNA"/>
</dbReference>
<comment type="subcellular location">
    <subcellularLocation>
        <location evidence="1">Cell envelope</location>
    </subcellularLocation>
</comment>
<dbReference type="RefSeq" id="WP_263573291.1">
    <property type="nucleotide sequence ID" value="NZ_JAJIRN010000010.1"/>
</dbReference>
<keyword evidence="8" id="KW-1185">Reference proteome</keyword>
<evidence type="ECO:0000259" key="6">
    <source>
        <dbReference type="Pfam" id="PF00496"/>
    </source>
</evidence>
<dbReference type="PANTHER" id="PTHR30290:SF10">
    <property type="entry name" value="PERIPLASMIC OLIGOPEPTIDE-BINDING PROTEIN-RELATED"/>
    <property type="match status" value="1"/>
</dbReference>
<comment type="similarity">
    <text evidence="2">Belongs to the bacterial solute-binding protein 5 family.</text>
</comment>
<evidence type="ECO:0000256" key="2">
    <source>
        <dbReference type="ARBA" id="ARBA00005695"/>
    </source>
</evidence>
<evidence type="ECO:0000256" key="5">
    <source>
        <dbReference type="SAM" id="SignalP"/>
    </source>
</evidence>
<dbReference type="InterPro" id="IPR039424">
    <property type="entry name" value="SBP_5"/>
</dbReference>
<protein>
    <submittedName>
        <fullName evidence="7">ABC transporter substrate-binding protein</fullName>
    </submittedName>
</protein>
<dbReference type="Pfam" id="PF00496">
    <property type="entry name" value="SBP_bac_5"/>
    <property type="match status" value="1"/>
</dbReference>
<dbReference type="Gene3D" id="3.40.190.10">
    <property type="entry name" value="Periplasmic binding protein-like II"/>
    <property type="match status" value="1"/>
</dbReference>
<evidence type="ECO:0000256" key="4">
    <source>
        <dbReference type="ARBA" id="ARBA00022729"/>
    </source>
</evidence>
<evidence type="ECO:0000313" key="7">
    <source>
        <dbReference type="EMBL" id="MCV2370702.1"/>
    </source>
</evidence>
<proteinExistence type="inferred from homology"/>
<evidence type="ECO:0000256" key="3">
    <source>
        <dbReference type="ARBA" id="ARBA00022448"/>
    </source>
</evidence>
<dbReference type="Proteomes" id="UP001209701">
    <property type="component" value="Unassembled WGS sequence"/>
</dbReference>
<dbReference type="Gene3D" id="3.10.105.10">
    <property type="entry name" value="Dipeptide-binding Protein, Domain 3"/>
    <property type="match status" value="1"/>
</dbReference>
<keyword evidence="3" id="KW-0813">Transport</keyword>
<organism evidence="7 8">
    <name type="scientific">Roseateles oligotrophus</name>
    <dbReference type="NCBI Taxonomy" id="1769250"/>
    <lineage>
        <taxon>Bacteria</taxon>
        <taxon>Pseudomonadati</taxon>
        <taxon>Pseudomonadota</taxon>
        <taxon>Betaproteobacteria</taxon>
        <taxon>Burkholderiales</taxon>
        <taxon>Sphaerotilaceae</taxon>
        <taxon>Roseateles</taxon>
    </lineage>
</organism>
<sequence length="602" mass="68139">MKTIVHFLLQAALLMICLPLQASQSAAPPKVLKYAFLVAETGFDPAQTSDTYSQTVTAHIFEALYAYDYLAEPAKVRPLTAAAMPEVSADFKTWTVKIKPGIFFTADPAFMSKPRELVAADYVYTFKRFADPATKSPTWNAIEEMGLVGLKELREQALKSKKPFDYGHEIEGLRALDRYTIQFKLKHSRPRFVYGLAQSARSGAVAREVMEAYAGNTMAHPVGTGPFVLKDWRRSSRIVLEKNPAYRERYYEAEPAAEDAEGQALLARFKGQRIPMIDRVEIAIIEESQPRWLSFVGGEHDFLDRVPPDFVNVALPKGRVAPNLAKQGIQLFRVMGAESAFTFFNMEDKTLGGYGADKVALRRAISLATDIKREISSVRRGQAVPAQSMIVPHTSGFDASYKSTNSDFDLPRALALLDLYGYVDKDGDGWRDMPDGSPLVIEIANQPDALSRQYDELWQRNLNSMKIRSRFVHGQWPEQLKQARAGKLMLWTLADTANSPDGIDQMLRFYSPAIGARNYARFRSAEFDAIYDQLQILPDGPEREALFLQAKRIQAAIVPEKTTVHRIVNDMAQPWLIGYRRPLFRYEFWHFVDIDESLRKQR</sequence>
<feature type="domain" description="Solute-binding protein family 5" evidence="6">
    <location>
        <begin position="75"/>
        <end position="513"/>
    </location>
</feature>
<name>A0ABT2YKW2_9BURK</name>
<accession>A0ABT2YKW2</accession>
<feature type="chain" id="PRO_5046506960" evidence="5">
    <location>
        <begin position="23"/>
        <end position="602"/>
    </location>
</feature>
<evidence type="ECO:0000256" key="1">
    <source>
        <dbReference type="ARBA" id="ARBA00004196"/>
    </source>
</evidence>
<keyword evidence="4 5" id="KW-0732">Signal</keyword>
<dbReference type="SUPFAM" id="SSF53850">
    <property type="entry name" value="Periplasmic binding protein-like II"/>
    <property type="match status" value="1"/>
</dbReference>
<dbReference type="PANTHER" id="PTHR30290">
    <property type="entry name" value="PERIPLASMIC BINDING COMPONENT OF ABC TRANSPORTER"/>
    <property type="match status" value="1"/>
</dbReference>
<dbReference type="PIRSF" id="PIRSF002741">
    <property type="entry name" value="MppA"/>
    <property type="match status" value="1"/>
</dbReference>
<reference evidence="7 8" key="1">
    <citation type="submission" date="2021-11" db="EMBL/GenBank/DDBJ databases">
        <authorList>
            <person name="Liang Q."/>
            <person name="Mou H."/>
            <person name="Liu Z."/>
        </authorList>
    </citation>
    <scope>NUCLEOTIDE SEQUENCE [LARGE SCALE GENOMIC DNA]</scope>
    <source>
        <strain evidence="7 8">CHU3</strain>
    </source>
</reference>
<gene>
    <name evidence="7" type="ORF">LNV07_21665</name>
</gene>
<evidence type="ECO:0000313" key="8">
    <source>
        <dbReference type="Proteomes" id="UP001209701"/>
    </source>
</evidence>
<feature type="signal peptide" evidence="5">
    <location>
        <begin position="1"/>
        <end position="22"/>
    </location>
</feature>
<dbReference type="InterPro" id="IPR000914">
    <property type="entry name" value="SBP_5_dom"/>
</dbReference>